<dbReference type="Pfam" id="PF07800">
    <property type="entry name" value="DUF1644"/>
    <property type="match status" value="1"/>
</dbReference>
<name>A0A9D4U7J0_ADICA</name>
<dbReference type="OrthoDB" id="1921166at2759"/>
<sequence>MPKDKSIGSHRCQKVRDHACRPYPSPDLGSATLSGKSLGEDACAGRNEWEGVLCPVCMETPHNAVLLHCSSHDKGCRPYMCDTSYRHSNCLDQYLKAHLACGKTVDGQPGVTLRGDVVSGTGSPEQEASHQNSSMGPFENGAAVHVLQTPRVGGSQRLSKGDMLDLTCPLCRGHVQDCKVVKTARDALNRKVRVCAREACSFSGSYQELRAHARRDHPSARPAEIDPARQHSWVRMEQQRELGDVLSVIQASMPHVTVSGDYAIDVFGSVHSLFGGRPLPPFRGVLRRQRRSGSSRQGLWGEILQQSQNAESNGAATNDPANEVVKPWFTQGKGHQKGHQDDGLRMRFGCGICSFIFIHRTVWDTTILMEDV</sequence>
<accession>A0A9D4U7J0</accession>
<evidence type="ECO:0000313" key="2">
    <source>
        <dbReference type="EMBL" id="KAI5062908.1"/>
    </source>
</evidence>
<dbReference type="Proteomes" id="UP000886520">
    <property type="component" value="Chromosome 21"/>
</dbReference>
<dbReference type="AlphaFoldDB" id="A0A9D4U7J0"/>
<dbReference type="PANTHER" id="PTHR31197">
    <property type="entry name" value="OS01G0612600 PROTEIN"/>
    <property type="match status" value="1"/>
</dbReference>
<dbReference type="EMBL" id="JABFUD020000021">
    <property type="protein sequence ID" value="KAI5062908.1"/>
    <property type="molecule type" value="Genomic_DNA"/>
</dbReference>
<feature type="compositionally biased region" description="Polar residues" evidence="1">
    <location>
        <begin position="120"/>
        <end position="135"/>
    </location>
</feature>
<keyword evidence="3" id="KW-1185">Reference proteome</keyword>
<organism evidence="2 3">
    <name type="scientific">Adiantum capillus-veneris</name>
    <name type="common">Maidenhair fern</name>
    <dbReference type="NCBI Taxonomy" id="13818"/>
    <lineage>
        <taxon>Eukaryota</taxon>
        <taxon>Viridiplantae</taxon>
        <taxon>Streptophyta</taxon>
        <taxon>Embryophyta</taxon>
        <taxon>Tracheophyta</taxon>
        <taxon>Polypodiopsida</taxon>
        <taxon>Polypodiidae</taxon>
        <taxon>Polypodiales</taxon>
        <taxon>Pteridineae</taxon>
        <taxon>Pteridaceae</taxon>
        <taxon>Vittarioideae</taxon>
        <taxon>Adiantum</taxon>
    </lineage>
</organism>
<evidence type="ECO:0000256" key="1">
    <source>
        <dbReference type="SAM" id="MobiDB-lite"/>
    </source>
</evidence>
<protein>
    <submittedName>
        <fullName evidence="2">Uncharacterized protein</fullName>
    </submittedName>
</protein>
<comment type="caution">
    <text evidence="2">The sequence shown here is derived from an EMBL/GenBank/DDBJ whole genome shotgun (WGS) entry which is preliminary data.</text>
</comment>
<dbReference type="InterPro" id="IPR012866">
    <property type="entry name" value="DUF1644"/>
</dbReference>
<dbReference type="PANTHER" id="PTHR31197:SF5">
    <property type="entry name" value="OS01G0612600 PROTEIN"/>
    <property type="match status" value="1"/>
</dbReference>
<gene>
    <name evidence="2" type="ORF">GOP47_0021455</name>
</gene>
<reference evidence="2" key="1">
    <citation type="submission" date="2021-01" db="EMBL/GenBank/DDBJ databases">
        <title>Adiantum capillus-veneris genome.</title>
        <authorList>
            <person name="Fang Y."/>
            <person name="Liao Q."/>
        </authorList>
    </citation>
    <scope>NUCLEOTIDE SEQUENCE</scope>
    <source>
        <strain evidence="2">H3</strain>
        <tissue evidence="2">Leaf</tissue>
    </source>
</reference>
<evidence type="ECO:0000313" key="3">
    <source>
        <dbReference type="Proteomes" id="UP000886520"/>
    </source>
</evidence>
<proteinExistence type="predicted"/>
<feature type="region of interest" description="Disordered" evidence="1">
    <location>
        <begin position="117"/>
        <end position="138"/>
    </location>
</feature>